<evidence type="ECO:0000256" key="2">
    <source>
        <dbReference type="ARBA" id="ARBA00023315"/>
    </source>
</evidence>
<organism evidence="4 5">
    <name type="scientific">Paraflavisolibacter caeni</name>
    <dbReference type="NCBI Taxonomy" id="2982496"/>
    <lineage>
        <taxon>Bacteria</taxon>
        <taxon>Pseudomonadati</taxon>
        <taxon>Bacteroidota</taxon>
        <taxon>Chitinophagia</taxon>
        <taxon>Chitinophagales</taxon>
        <taxon>Chitinophagaceae</taxon>
        <taxon>Paraflavisolibacter</taxon>
    </lineage>
</organism>
<name>A0A9X3BFV0_9BACT</name>
<evidence type="ECO:0000256" key="1">
    <source>
        <dbReference type="ARBA" id="ARBA00022679"/>
    </source>
</evidence>
<reference evidence="4" key="1">
    <citation type="submission" date="2022-09" db="EMBL/GenBank/DDBJ databases">
        <authorList>
            <person name="Yuan C."/>
            <person name="Ke Z."/>
        </authorList>
    </citation>
    <scope>NUCLEOTIDE SEQUENCE</scope>
    <source>
        <strain evidence="4">LB-8</strain>
    </source>
</reference>
<evidence type="ECO:0000313" key="4">
    <source>
        <dbReference type="EMBL" id="MCU7549714.1"/>
    </source>
</evidence>
<comment type="caution">
    <text evidence="4">The sequence shown here is derived from an EMBL/GenBank/DDBJ whole genome shotgun (WGS) entry which is preliminary data.</text>
</comment>
<evidence type="ECO:0000259" key="3">
    <source>
        <dbReference type="PROSITE" id="PS51186"/>
    </source>
</evidence>
<evidence type="ECO:0000313" key="5">
    <source>
        <dbReference type="Proteomes" id="UP001155483"/>
    </source>
</evidence>
<dbReference type="RefSeq" id="WP_279297154.1">
    <property type="nucleotide sequence ID" value="NZ_JAOTIF010000007.1"/>
</dbReference>
<dbReference type="CDD" id="cd04301">
    <property type="entry name" value="NAT_SF"/>
    <property type="match status" value="1"/>
</dbReference>
<dbReference type="InterPro" id="IPR016181">
    <property type="entry name" value="Acyl_CoA_acyltransferase"/>
</dbReference>
<keyword evidence="2" id="KW-0012">Acyltransferase</keyword>
<proteinExistence type="predicted"/>
<dbReference type="Proteomes" id="UP001155483">
    <property type="component" value="Unassembled WGS sequence"/>
</dbReference>
<sequence length="148" mass="16778">MEIKLIKTGTKDYEEMVHLRKKMLLDPFGISHSYINPEQERQHFLVGAFEDALIGCCLLSRIGDSTLQLRQMAVNIDFQGRGVGAAIVAFAEELAKKNGFTKLVLHARDTAKGFYSKCGYQVVGDEFYEVGLKHFLMEKEVVGMKDWK</sequence>
<dbReference type="PANTHER" id="PTHR43877">
    <property type="entry name" value="AMINOALKYLPHOSPHONATE N-ACETYLTRANSFERASE-RELATED-RELATED"/>
    <property type="match status" value="1"/>
</dbReference>
<protein>
    <submittedName>
        <fullName evidence="4">GNAT family N-acetyltransferase</fullName>
    </submittedName>
</protein>
<gene>
    <name evidence="4" type="ORF">OCK74_11350</name>
</gene>
<dbReference type="EMBL" id="JAOTIF010000007">
    <property type="protein sequence ID" value="MCU7549714.1"/>
    <property type="molecule type" value="Genomic_DNA"/>
</dbReference>
<keyword evidence="5" id="KW-1185">Reference proteome</keyword>
<dbReference type="SUPFAM" id="SSF55729">
    <property type="entry name" value="Acyl-CoA N-acyltransferases (Nat)"/>
    <property type="match status" value="1"/>
</dbReference>
<keyword evidence="1" id="KW-0808">Transferase</keyword>
<dbReference type="InterPro" id="IPR050832">
    <property type="entry name" value="Bact_Acetyltransf"/>
</dbReference>
<dbReference type="Gene3D" id="3.40.630.30">
    <property type="match status" value="1"/>
</dbReference>
<dbReference type="InterPro" id="IPR000182">
    <property type="entry name" value="GNAT_dom"/>
</dbReference>
<accession>A0A9X3BFV0</accession>
<dbReference type="Pfam" id="PF13673">
    <property type="entry name" value="Acetyltransf_10"/>
    <property type="match status" value="1"/>
</dbReference>
<feature type="domain" description="N-acetyltransferase" evidence="3">
    <location>
        <begin position="1"/>
        <end position="142"/>
    </location>
</feature>
<dbReference type="PROSITE" id="PS51186">
    <property type="entry name" value="GNAT"/>
    <property type="match status" value="1"/>
</dbReference>
<dbReference type="AlphaFoldDB" id="A0A9X3BFV0"/>
<reference evidence="4" key="2">
    <citation type="submission" date="2023-04" db="EMBL/GenBank/DDBJ databases">
        <title>Paracnuella aquatica gen. nov., sp. nov., a member of the family Chitinophagaceae isolated from a hot spring.</title>
        <authorList>
            <person name="Wang C."/>
        </authorList>
    </citation>
    <scope>NUCLEOTIDE SEQUENCE</scope>
    <source>
        <strain evidence="4">LB-8</strain>
    </source>
</reference>
<dbReference type="GO" id="GO:0016747">
    <property type="term" value="F:acyltransferase activity, transferring groups other than amino-acyl groups"/>
    <property type="evidence" value="ECO:0007669"/>
    <property type="project" value="InterPro"/>
</dbReference>